<dbReference type="AlphaFoldDB" id="A0A383ENV1"/>
<keyword evidence="2" id="KW-0285">Flavoprotein</keyword>
<organism evidence="6">
    <name type="scientific">marine metagenome</name>
    <dbReference type="NCBI Taxonomy" id="408172"/>
    <lineage>
        <taxon>unclassified sequences</taxon>
        <taxon>metagenomes</taxon>
        <taxon>ecological metagenomes</taxon>
    </lineage>
</organism>
<evidence type="ECO:0000256" key="2">
    <source>
        <dbReference type="ARBA" id="ARBA00022630"/>
    </source>
</evidence>
<feature type="non-terminal residue" evidence="6">
    <location>
        <position position="1"/>
    </location>
</feature>
<protein>
    <recommendedName>
        <fullName evidence="5">FAD dependent oxidoreductase domain-containing protein</fullName>
    </recommendedName>
</protein>
<dbReference type="GO" id="GO:0008115">
    <property type="term" value="F:sarcosine oxidase activity"/>
    <property type="evidence" value="ECO:0007669"/>
    <property type="project" value="TreeGrafter"/>
</dbReference>
<evidence type="ECO:0000256" key="4">
    <source>
        <dbReference type="ARBA" id="ARBA00023002"/>
    </source>
</evidence>
<dbReference type="GO" id="GO:0050660">
    <property type="term" value="F:flavin adenine dinucleotide binding"/>
    <property type="evidence" value="ECO:0007669"/>
    <property type="project" value="InterPro"/>
</dbReference>
<dbReference type="PANTHER" id="PTHR10961:SF7">
    <property type="entry name" value="FAD DEPENDENT OXIDOREDUCTASE DOMAIN-CONTAINING PROTEIN"/>
    <property type="match status" value="1"/>
</dbReference>
<feature type="domain" description="FAD dependent oxidoreductase" evidence="5">
    <location>
        <begin position="4"/>
        <end position="114"/>
    </location>
</feature>
<gene>
    <name evidence="6" type="ORF">METZ01_LOCUS511400</name>
</gene>
<dbReference type="Pfam" id="PF01266">
    <property type="entry name" value="DAO"/>
    <property type="match status" value="1"/>
</dbReference>
<reference evidence="6" key="1">
    <citation type="submission" date="2018-05" db="EMBL/GenBank/DDBJ databases">
        <authorList>
            <person name="Lanie J.A."/>
            <person name="Ng W.-L."/>
            <person name="Kazmierczak K.M."/>
            <person name="Andrzejewski T.M."/>
            <person name="Davidsen T.M."/>
            <person name="Wayne K.J."/>
            <person name="Tettelin H."/>
            <person name="Glass J.I."/>
            <person name="Rusch D."/>
            <person name="Podicherti R."/>
            <person name="Tsui H.-C.T."/>
            <person name="Winkler M.E."/>
        </authorList>
    </citation>
    <scope>NUCLEOTIDE SEQUENCE</scope>
</reference>
<accession>A0A383ENV1</accession>
<evidence type="ECO:0000259" key="5">
    <source>
        <dbReference type="Pfam" id="PF01266"/>
    </source>
</evidence>
<sequence length="133" mass="14298">GGSDPANGIYFRPEGKDFTLVGGSATPGKIDPDSYTQHPTEETVGRHWSALNRRVPLMSHAEFFRGYTGVYTVTPDQMPVIDLLDGIDGLFVCTGFSGRGFKLAPAVGAVVADLVFDGGTRLADISSMRIDRF</sequence>
<dbReference type="SUPFAM" id="SSF51905">
    <property type="entry name" value="FAD/NAD(P)-binding domain"/>
    <property type="match status" value="1"/>
</dbReference>
<keyword evidence="3" id="KW-0274">FAD</keyword>
<evidence type="ECO:0000256" key="1">
    <source>
        <dbReference type="ARBA" id="ARBA00001974"/>
    </source>
</evidence>
<evidence type="ECO:0000256" key="3">
    <source>
        <dbReference type="ARBA" id="ARBA00022827"/>
    </source>
</evidence>
<dbReference type="InterPro" id="IPR045170">
    <property type="entry name" value="MTOX"/>
</dbReference>
<dbReference type="InterPro" id="IPR006076">
    <property type="entry name" value="FAD-dep_OxRdtase"/>
</dbReference>
<dbReference type="InterPro" id="IPR036188">
    <property type="entry name" value="FAD/NAD-bd_sf"/>
</dbReference>
<evidence type="ECO:0000313" key="6">
    <source>
        <dbReference type="EMBL" id="SVE58546.1"/>
    </source>
</evidence>
<dbReference type="PANTHER" id="PTHR10961">
    <property type="entry name" value="PEROXISOMAL SARCOSINE OXIDASE"/>
    <property type="match status" value="1"/>
</dbReference>
<proteinExistence type="predicted"/>
<keyword evidence="4" id="KW-0560">Oxidoreductase</keyword>
<name>A0A383ENV1_9ZZZZ</name>
<comment type="cofactor">
    <cofactor evidence="1">
        <name>FAD</name>
        <dbReference type="ChEBI" id="CHEBI:57692"/>
    </cofactor>
</comment>
<dbReference type="Gene3D" id="3.30.9.10">
    <property type="entry name" value="D-Amino Acid Oxidase, subunit A, domain 2"/>
    <property type="match status" value="1"/>
</dbReference>
<dbReference type="Gene3D" id="3.50.50.60">
    <property type="entry name" value="FAD/NAD(P)-binding domain"/>
    <property type="match status" value="1"/>
</dbReference>
<dbReference type="EMBL" id="UINC01227593">
    <property type="protein sequence ID" value="SVE58546.1"/>
    <property type="molecule type" value="Genomic_DNA"/>
</dbReference>